<gene>
    <name evidence="1" type="ORF">X975_21455</name>
</gene>
<keyword evidence="2" id="KW-1185">Reference proteome</keyword>
<organism evidence="1 2">
    <name type="scientific">Stegodyphus mimosarum</name>
    <name type="common">African social velvet spider</name>
    <dbReference type="NCBI Taxonomy" id="407821"/>
    <lineage>
        <taxon>Eukaryota</taxon>
        <taxon>Metazoa</taxon>
        <taxon>Ecdysozoa</taxon>
        <taxon>Arthropoda</taxon>
        <taxon>Chelicerata</taxon>
        <taxon>Arachnida</taxon>
        <taxon>Araneae</taxon>
        <taxon>Araneomorphae</taxon>
        <taxon>Entelegynae</taxon>
        <taxon>Eresoidea</taxon>
        <taxon>Eresidae</taxon>
        <taxon>Stegodyphus</taxon>
    </lineage>
</organism>
<feature type="non-terminal residue" evidence="1">
    <location>
        <position position="129"/>
    </location>
</feature>
<evidence type="ECO:0000313" key="2">
    <source>
        <dbReference type="Proteomes" id="UP000054359"/>
    </source>
</evidence>
<dbReference type="EMBL" id="KK119940">
    <property type="protein sequence ID" value="KFM77113.1"/>
    <property type="molecule type" value="Genomic_DNA"/>
</dbReference>
<evidence type="ECO:0000313" key="1">
    <source>
        <dbReference type="EMBL" id="KFM77113.1"/>
    </source>
</evidence>
<proteinExistence type="predicted"/>
<name>A0A087UIC4_STEMI</name>
<protein>
    <submittedName>
        <fullName evidence="1">Uncharacterized protein</fullName>
    </submittedName>
</protein>
<accession>A0A087UIC4</accession>
<dbReference type="AlphaFoldDB" id="A0A087UIC4"/>
<dbReference type="Proteomes" id="UP000054359">
    <property type="component" value="Unassembled WGS sequence"/>
</dbReference>
<reference evidence="1 2" key="1">
    <citation type="submission" date="2013-11" db="EMBL/GenBank/DDBJ databases">
        <title>Genome sequencing of Stegodyphus mimosarum.</title>
        <authorList>
            <person name="Bechsgaard J."/>
        </authorList>
    </citation>
    <scope>NUCLEOTIDE SEQUENCE [LARGE SCALE GENOMIC DNA]</scope>
</reference>
<sequence length="129" mass="14925">MPELHSQVVVLSDYLRASIWPACISYKEKPKQKKNSQKIHDRFTQLYIKQHLSQEFSKDSRTISSTVTKIYKETKGLKSLDSENNISSTVAILNVCDTYGKKFQPRYIFYAAVVQQVFLKSNQRASDQD</sequence>